<dbReference type="PANTHER" id="PTHR34454">
    <property type="entry name" value="TUNICAMYCIN INDUCED PROTEIN"/>
    <property type="match status" value="1"/>
</dbReference>
<dbReference type="PROSITE" id="PS00501">
    <property type="entry name" value="SPASE_I_1"/>
    <property type="match status" value="1"/>
</dbReference>
<evidence type="ECO:0000256" key="1">
    <source>
        <dbReference type="ARBA" id="ARBA00022670"/>
    </source>
</evidence>
<organism evidence="5 6">
    <name type="scientific">Rehmannia glutinosa</name>
    <name type="common">Chinese foxglove</name>
    <dbReference type="NCBI Taxonomy" id="99300"/>
    <lineage>
        <taxon>Eukaryota</taxon>
        <taxon>Viridiplantae</taxon>
        <taxon>Streptophyta</taxon>
        <taxon>Embryophyta</taxon>
        <taxon>Tracheophyta</taxon>
        <taxon>Spermatophyta</taxon>
        <taxon>Magnoliopsida</taxon>
        <taxon>eudicotyledons</taxon>
        <taxon>Gunneridae</taxon>
        <taxon>Pentapetalae</taxon>
        <taxon>asterids</taxon>
        <taxon>lamiids</taxon>
        <taxon>Lamiales</taxon>
        <taxon>Orobanchaceae</taxon>
        <taxon>Rehmannieae</taxon>
        <taxon>Rehmannia</taxon>
    </lineage>
</organism>
<feature type="region of interest" description="Disordered" evidence="3">
    <location>
        <begin position="44"/>
        <end position="72"/>
    </location>
</feature>
<evidence type="ECO:0000256" key="2">
    <source>
        <dbReference type="ARBA" id="ARBA00022801"/>
    </source>
</evidence>
<protein>
    <recommendedName>
        <fullName evidence="4">Peptidase S26 domain-containing protein</fullName>
    </recommendedName>
</protein>
<dbReference type="InterPro" id="IPR036286">
    <property type="entry name" value="LexA/Signal_pep-like_sf"/>
</dbReference>
<dbReference type="InterPro" id="IPR019533">
    <property type="entry name" value="Peptidase_S26"/>
</dbReference>
<dbReference type="InterPro" id="IPR019758">
    <property type="entry name" value="Pept_S26A_signal_pept_1_CS"/>
</dbReference>
<sequence length="818" mass="90236">MAIRFTVTYSASVATNLAASSSAVSGKCAASRLFHEYAARSRVFQTSPPKKPDSSCSDFRRPGLTPDHIKPTTSVHSILTGEIMGGRSQSPVVVGLISLMKQSIGSSSNAGVLGISPIKASSILPFLPGSKWLPCNEPMTTEVDRGGTLASSKSDSISKGTSKSGSVSGGEIKCSEAFAIAKSGGAGTVKVLQQKSGGKSTSNSWMLKLMNFCFSSEDAKAAFTAFSVSILFKSTLAEPRSIPSMSMYPTLDVGDRILAEKVSYIFKSPEVSDIVIFKAPSFLQEVGFSPSDVFIKRVVAKSGDYVEVSDGKLMVNGIAQDEDFILEPLEYEMDPVLVPEGYVFVLGDNRNNSFDSHNWGPLPIENIVGRSVFRYWPPSKVSDTLYSASQHKTAAAFSSMMSDNKIPMLTRFLTPFLVIVIHSLSLIHSSIIPSPPPFNLSHFLYPKVTTFTESNTPSQPPNFLQGVLDAIVKKEKWVLEDIRVSELDVKRDKYRSGLRYELQVRVGKAEIVLKMYDEVSEWKKLVAPWKNGTSDFEALARSIASKAVIDSLKIEGPFELRVTGDDDQFSLMLPLNTSHYGLRRISVGEGITIEVKGAEEISFFHPSVNQLPYNVLTWSNVGSIWHSLCTALLPIRILGSASVVAYRNQRPTALIQTAFSSTDSVELLPDKCYIRPNYTKPWHLLSSLSNRIALLENVLRSFINERGNIDAALGSVKTRIRPLTIFRFQLELERDIKINDTFWSTLAEWRTRPTIERVLFEVVARIEGEVLKPLVIKRVRPLMDTDSFAWSSLSSNLSFTKFPSVLVPPEALTLDVKW</sequence>
<keyword evidence="1" id="KW-0645">Protease</keyword>
<dbReference type="Proteomes" id="UP001318860">
    <property type="component" value="Unassembled WGS sequence"/>
</dbReference>
<dbReference type="CDD" id="cd06530">
    <property type="entry name" value="S26_SPase_I"/>
    <property type="match status" value="1"/>
</dbReference>
<keyword evidence="6" id="KW-1185">Reference proteome</keyword>
<dbReference type="PRINTS" id="PR00727">
    <property type="entry name" value="LEADERPTASE"/>
</dbReference>
<feature type="domain" description="Peptidase S26" evidence="4">
    <location>
        <begin position="219"/>
        <end position="376"/>
    </location>
</feature>
<evidence type="ECO:0000313" key="5">
    <source>
        <dbReference type="EMBL" id="KAK6115896.1"/>
    </source>
</evidence>
<proteinExistence type="predicted"/>
<evidence type="ECO:0000313" key="6">
    <source>
        <dbReference type="Proteomes" id="UP001318860"/>
    </source>
</evidence>
<feature type="compositionally biased region" description="Basic and acidic residues" evidence="3">
    <location>
        <begin position="50"/>
        <end position="61"/>
    </location>
</feature>
<dbReference type="Pfam" id="PF10502">
    <property type="entry name" value="Peptidase_S26"/>
    <property type="match status" value="1"/>
</dbReference>
<dbReference type="InterPro" id="IPR019756">
    <property type="entry name" value="Pept_S26A_signal_pept_1_Ser-AS"/>
</dbReference>
<keyword evidence="2" id="KW-0378">Hydrolase</keyword>
<dbReference type="EMBL" id="JABTTQ020003506">
    <property type="protein sequence ID" value="KAK6115896.1"/>
    <property type="molecule type" value="Genomic_DNA"/>
</dbReference>
<reference evidence="5 6" key="1">
    <citation type="journal article" date="2021" name="Comput. Struct. Biotechnol. J.">
        <title>De novo genome assembly of the potent medicinal plant Rehmannia glutinosa using nanopore technology.</title>
        <authorList>
            <person name="Ma L."/>
            <person name="Dong C."/>
            <person name="Song C."/>
            <person name="Wang X."/>
            <person name="Zheng X."/>
            <person name="Niu Y."/>
            <person name="Chen S."/>
            <person name="Feng W."/>
        </authorList>
    </citation>
    <scope>NUCLEOTIDE SEQUENCE [LARGE SCALE GENOMIC DNA]</scope>
    <source>
        <strain evidence="5">DH-2019</strain>
    </source>
</reference>
<evidence type="ECO:0000259" key="4">
    <source>
        <dbReference type="Pfam" id="PF10502"/>
    </source>
</evidence>
<dbReference type="InterPro" id="IPR053283">
    <property type="entry name" value="TUNICAMYCIN_INDUCED_1"/>
</dbReference>
<comment type="caution">
    <text evidence="5">The sequence shown here is derived from an EMBL/GenBank/DDBJ whole genome shotgun (WGS) entry which is preliminary data.</text>
</comment>
<dbReference type="SUPFAM" id="SSF51306">
    <property type="entry name" value="LexA/Signal peptidase"/>
    <property type="match status" value="1"/>
</dbReference>
<dbReference type="NCBIfam" id="TIGR02227">
    <property type="entry name" value="sigpep_I_bact"/>
    <property type="match status" value="1"/>
</dbReference>
<dbReference type="PANTHER" id="PTHR34454:SF3">
    <property type="entry name" value="PEPTIDASE I, PUTATIVE-RELATED"/>
    <property type="match status" value="1"/>
</dbReference>
<evidence type="ECO:0000256" key="3">
    <source>
        <dbReference type="SAM" id="MobiDB-lite"/>
    </source>
</evidence>
<gene>
    <name evidence="5" type="ORF">DH2020_008165</name>
</gene>
<dbReference type="InterPro" id="IPR000223">
    <property type="entry name" value="Pept_S26A_signal_pept_1"/>
</dbReference>
<feature type="region of interest" description="Disordered" evidence="3">
    <location>
        <begin position="143"/>
        <end position="167"/>
    </location>
</feature>
<dbReference type="PROSITE" id="PS00761">
    <property type="entry name" value="SPASE_I_3"/>
    <property type="match status" value="1"/>
</dbReference>
<dbReference type="Gene3D" id="2.10.109.10">
    <property type="entry name" value="Umud Fragment, subunit A"/>
    <property type="match status" value="1"/>
</dbReference>
<feature type="compositionally biased region" description="Low complexity" evidence="3">
    <location>
        <begin position="151"/>
        <end position="167"/>
    </location>
</feature>
<name>A0ABR0U065_REHGL</name>
<accession>A0ABR0U065</accession>